<keyword evidence="2" id="KW-1185">Reference proteome</keyword>
<dbReference type="GeneID" id="28997354"/>
<organism evidence="1 2">
    <name type="scientific">Phycomyces blakesleeanus (strain ATCC 8743b / DSM 1359 / FGSC 10004 / NBRC 33097 / NRRL 1555)</name>
    <dbReference type="NCBI Taxonomy" id="763407"/>
    <lineage>
        <taxon>Eukaryota</taxon>
        <taxon>Fungi</taxon>
        <taxon>Fungi incertae sedis</taxon>
        <taxon>Mucoromycota</taxon>
        <taxon>Mucoromycotina</taxon>
        <taxon>Mucoromycetes</taxon>
        <taxon>Mucorales</taxon>
        <taxon>Phycomycetaceae</taxon>
        <taxon>Phycomyces</taxon>
    </lineage>
</organism>
<dbReference type="InParanoid" id="A0A167LP75"/>
<name>A0A167LP75_PHYB8</name>
<dbReference type="Proteomes" id="UP000077315">
    <property type="component" value="Unassembled WGS sequence"/>
</dbReference>
<sequence length="163" mass="19229">MAVSAIANWLNNQNSTFFHVKFKYHAFTWVDISYIYQFRVIFKATHLKTYMIGYAGKNPKLEALYIKEKTQKDQTYELKTKLLCEDMLESIGTPAFDPITSRDYEHTDMMNLDHYSDREGLQQACYSGQRQYYSSVQWSKMIRSLITNMNQNIGGYLIRMLIL</sequence>
<dbReference type="AlphaFoldDB" id="A0A167LP75"/>
<evidence type="ECO:0000313" key="2">
    <source>
        <dbReference type="Proteomes" id="UP000077315"/>
    </source>
</evidence>
<gene>
    <name evidence="1" type="ORF">PHYBLDRAFT_170916</name>
</gene>
<proteinExistence type="predicted"/>
<dbReference type="VEuPathDB" id="FungiDB:PHYBLDRAFT_170916"/>
<evidence type="ECO:0000313" key="1">
    <source>
        <dbReference type="EMBL" id="OAD70834.1"/>
    </source>
</evidence>
<dbReference type="EMBL" id="KV440987">
    <property type="protein sequence ID" value="OAD70834.1"/>
    <property type="molecule type" value="Genomic_DNA"/>
</dbReference>
<dbReference type="RefSeq" id="XP_018288874.1">
    <property type="nucleotide sequence ID" value="XM_018436448.1"/>
</dbReference>
<protein>
    <submittedName>
        <fullName evidence="1">Uncharacterized protein</fullName>
    </submittedName>
</protein>
<reference evidence="2" key="1">
    <citation type="submission" date="2015-06" db="EMBL/GenBank/DDBJ databases">
        <title>Expansion of signal transduction pathways in fungi by whole-genome duplication.</title>
        <authorList>
            <consortium name="DOE Joint Genome Institute"/>
            <person name="Corrochano L.M."/>
            <person name="Kuo A."/>
            <person name="Marcet-Houben M."/>
            <person name="Polaino S."/>
            <person name="Salamov A."/>
            <person name="Villalobos J.M."/>
            <person name="Alvarez M.I."/>
            <person name="Avalos J."/>
            <person name="Benito E.P."/>
            <person name="Benoit I."/>
            <person name="Burger G."/>
            <person name="Camino L.P."/>
            <person name="Canovas D."/>
            <person name="Cerda-Olmedo E."/>
            <person name="Cheng J.-F."/>
            <person name="Dominguez A."/>
            <person name="Elias M."/>
            <person name="Eslava A.P."/>
            <person name="Glaser F."/>
            <person name="Grimwood J."/>
            <person name="Gutierrez G."/>
            <person name="Heitman J."/>
            <person name="Henrissat B."/>
            <person name="Iturriaga E.A."/>
            <person name="Lang B.F."/>
            <person name="Lavin J.L."/>
            <person name="Lee S."/>
            <person name="Li W."/>
            <person name="Lindquist E."/>
            <person name="Lopez-Garcia S."/>
            <person name="Luque E.M."/>
            <person name="Marcos A.T."/>
            <person name="Martin J."/>
            <person name="McCluskey K."/>
            <person name="Medina H.R."/>
            <person name="Miralles-Duran A."/>
            <person name="Miyazaki A."/>
            <person name="Munoz-Torres E."/>
            <person name="Oguiza J.A."/>
            <person name="Ohm R."/>
            <person name="Olmedo M."/>
            <person name="Orejas M."/>
            <person name="Ortiz-Castellanos L."/>
            <person name="Pisabarro A.G."/>
            <person name="Rodriguez-Romero J."/>
            <person name="Ruiz-Herrera J."/>
            <person name="Ruiz-Vazquez R."/>
            <person name="Sanz C."/>
            <person name="Schackwitz W."/>
            <person name="Schmutz J."/>
            <person name="Shahriari M."/>
            <person name="Shelest E."/>
            <person name="Silva-Franco F."/>
            <person name="Soanes D."/>
            <person name="Syed K."/>
            <person name="Tagua V.G."/>
            <person name="Talbot N.J."/>
            <person name="Thon M."/>
            <person name="De vries R.P."/>
            <person name="Wiebenga A."/>
            <person name="Yadav J.S."/>
            <person name="Braun E.L."/>
            <person name="Baker S."/>
            <person name="Garre V."/>
            <person name="Horwitz B."/>
            <person name="Torres-Martinez S."/>
            <person name="Idnurm A."/>
            <person name="Herrera-Estrella A."/>
            <person name="Gabaldon T."/>
            <person name="Grigoriev I.V."/>
        </authorList>
    </citation>
    <scope>NUCLEOTIDE SEQUENCE [LARGE SCALE GENOMIC DNA]</scope>
    <source>
        <strain evidence="2">NRRL 1555(-)</strain>
    </source>
</reference>
<accession>A0A167LP75</accession>